<dbReference type="OrthoDB" id="1251639at2759"/>
<dbReference type="InterPro" id="IPR036388">
    <property type="entry name" value="WH-like_DNA-bd_sf"/>
</dbReference>
<evidence type="ECO:0000259" key="8">
    <source>
        <dbReference type="Pfam" id="PF23559"/>
    </source>
</evidence>
<dbReference type="Pfam" id="PF23598">
    <property type="entry name" value="LRR_14"/>
    <property type="match status" value="1"/>
</dbReference>
<comment type="similarity">
    <text evidence="1">Belongs to the disease resistance NB-LRR family.</text>
</comment>
<feature type="domain" description="Disease resistance protein winged helix" evidence="8">
    <location>
        <begin position="270"/>
        <end position="338"/>
    </location>
</feature>
<organism evidence="10 11">
    <name type="scientific">Nicotiana tabacum</name>
    <name type="common">Common tobacco</name>
    <dbReference type="NCBI Taxonomy" id="4097"/>
    <lineage>
        <taxon>Eukaryota</taxon>
        <taxon>Viridiplantae</taxon>
        <taxon>Streptophyta</taxon>
        <taxon>Embryophyta</taxon>
        <taxon>Tracheophyta</taxon>
        <taxon>Spermatophyta</taxon>
        <taxon>Magnoliopsida</taxon>
        <taxon>eudicotyledons</taxon>
        <taxon>Gunneridae</taxon>
        <taxon>Pentapetalae</taxon>
        <taxon>asterids</taxon>
        <taxon>lamiids</taxon>
        <taxon>Solanales</taxon>
        <taxon>Solanaceae</taxon>
        <taxon>Nicotianoideae</taxon>
        <taxon>Nicotianeae</taxon>
        <taxon>Nicotiana</taxon>
    </lineage>
</organism>
<dbReference type="SUPFAM" id="SSF52540">
    <property type="entry name" value="P-loop containing nucleoside triphosphate hydrolases"/>
    <property type="match status" value="1"/>
</dbReference>
<sequence>MQDTFLEVKQVVGFDDKAKYVIRRLIEGSEDLEFVPIVGMAGLGKTTLARKVWSDSQVTTEFSKNIWVSVGQSNELKQIFFVILKFMGGVEEFRCDDGKELAKVIREFVTEKDKCLIVLDNVWARDLVDFVKNVLPENKKGHRIMMTTRLRDVASYASEYPYDLKFLTSDESFQLLKKRVFGSGRCSDDLVKLGKSIARKCSGLPLALVVIAEALLKVHPTEYDWGKIEDNVWQHLVKENDPTSCWKIVETNYKSLSTEMKACFLYCLAFPKGYDIPAQKLIRLWIAEGLIRSSPRNTLEEIAESYLGKLEERDLVTLSREITGPIKKVKCNDMFYEFYKMEVNNERVFQELRLTPDQGLPSIRDPDISRRLHIEFSALSDFISTKPIAEHVRSFLCFSSEEQSQFSAPDNFQLILKAFPLIRVLKIEPVKIPSSKYLNQLFHLRYISISGDFKELPAFFGKFWNLQSIIINTSTPEPTLNIKANIWNLSQLRHFQTNKPAKLPLPSTQKGEGRSSLQTLSIVAPESCNKVVLRNARNLKKLSMRGRIEDFLQTNKDGFSTFEGFNCLENLKLISVDPCTSDALQLPRALFRFLLKLKKLTLSNTMFDWNDATKLGQLECLKVLKLKKDAFTGRLWNPVIGDFRELQVLWIQNDDLQRWEATRVHFPKVRKLVLKCPNLESEPAELSEFKQTS</sequence>
<dbReference type="FunFam" id="3.40.50.300:FF:001091">
    <property type="entry name" value="Probable disease resistance protein At1g61300"/>
    <property type="match status" value="1"/>
</dbReference>
<accession>A0A1S4AAZ0</accession>
<evidence type="ECO:0000256" key="3">
    <source>
        <dbReference type="ARBA" id="ARBA00022737"/>
    </source>
</evidence>
<dbReference type="RefSeq" id="XP_016473835.1">
    <property type="nucleotide sequence ID" value="XM_016618349.1"/>
</dbReference>
<keyword evidence="6" id="KW-0067">ATP-binding</keyword>
<dbReference type="InterPro" id="IPR044974">
    <property type="entry name" value="Disease_R_plants"/>
</dbReference>
<dbReference type="GeneID" id="107795674"/>
<dbReference type="InterPro" id="IPR027417">
    <property type="entry name" value="P-loop_NTPase"/>
</dbReference>
<dbReference type="GO" id="GO:0043531">
    <property type="term" value="F:ADP binding"/>
    <property type="evidence" value="ECO:0007669"/>
    <property type="project" value="InterPro"/>
</dbReference>
<keyword evidence="10" id="KW-1185">Reference proteome</keyword>
<dbReference type="Gene3D" id="3.40.50.300">
    <property type="entry name" value="P-loop containing nucleotide triphosphate hydrolases"/>
    <property type="match status" value="1"/>
</dbReference>
<dbReference type="Pfam" id="PF00931">
    <property type="entry name" value="NB-ARC"/>
    <property type="match status" value="1"/>
</dbReference>
<dbReference type="PANTHER" id="PTHR23155:SF1193">
    <property type="entry name" value="DISEASE RESISTANCE PROTEIN RPP13-RELATED"/>
    <property type="match status" value="1"/>
</dbReference>
<dbReference type="Proteomes" id="UP000790787">
    <property type="component" value="Chromosome 12"/>
</dbReference>
<dbReference type="InterPro" id="IPR042197">
    <property type="entry name" value="Apaf_helical"/>
</dbReference>
<dbReference type="GO" id="GO:0005524">
    <property type="term" value="F:ATP binding"/>
    <property type="evidence" value="ECO:0007669"/>
    <property type="project" value="UniProtKB-KW"/>
</dbReference>
<evidence type="ECO:0000256" key="6">
    <source>
        <dbReference type="ARBA" id="ARBA00022840"/>
    </source>
</evidence>
<reference evidence="10" key="1">
    <citation type="journal article" date="2014" name="Nat. Commun.">
        <title>The tobacco genome sequence and its comparison with those of tomato and potato.</title>
        <authorList>
            <person name="Sierro N."/>
            <person name="Battey J.N."/>
            <person name="Ouadi S."/>
            <person name="Bakaher N."/>
            <person name="Bovet L."/>
            <person name="Willig A."/>
            <person name="Goepfert S."/>
            <person name="Peitsch M.C."/>
            <person name="Ivanov N.V."/>
        </authorList>
    </citation>
    <scope>NUCLEOTIDE SEQUENCE [LARGE SCALE GENOMIC DNA]</scope>
</reference>
<dbReference type="Pfam" id="PF23559">
    <property type="entry name" value="WHD_DRP"/>
    <property type="match status" value="1"/>
</dbReference>
<evidence type="ECO:0000256" key="1">
    <source>
        <dbReference type="ARBA" id="ARBA00008894"/>
    </source>
</evidence>
<dbReference type="Gene3D" id="1.10.8.430">
    <property type="entry name" value="Helical domain of apoptotic protease-activating factors"/>
    <property type="match status" value="1"/>
</dbReference>
<dbReference type="RefSeq" id="XP_016473835.1">
    <property type="nucleotide sequence ID" value="XM_016618349.2"/>
</dbReference>
<evidence type="ECO:0000313" key="10">
    <source>
        <dbReference type="Proteomes" id="UP000790787"/>
    </source>
</evidence>
<evidence type="ECO:0000313" key="11">
    <source>
        <dbReference type="RefSeq" id="XP_016473835.1"/>
    </source>
</evidence>
<evidence type="ECO:0000259" key="7">
    <source>
        <dbReference type="Pfam" id="PF00931"/>
    </source>
</evidence>
<evidence type="ECO:0000259" key="9">
    <source>
        <dbReference type="Pfam" id="PF23598"/>
    </source>
</evidence>
<dbReference type="InterPro" id="IPR032675">
    <property type="entry name" value="LRR_dom_sf"/>
</dbReference>
<feature type="domain" description="NB-ARC" evidence="7">
    <location>
        <begin position="16"/>
        <end position="182"/>
    </location>
</feature>
<dbReference type="AlphaFoldDB" id="A0A1S4AAZ0"/>
<feature type="domain" description="Disease resistance R13L4/SHOC-2-like LRR" evidence="9">
    <location>
        <begin position="391"/>
        <end position="676"/>
    </location>
</feature>
<dbReference type="InterPro" id="IPR055414">
    <property type="entry name" value="LRR_R13L4/SHOC2-like"/>
</dbReference>
<keyword evidence="4" id="KW-0547">Nucleotide-binding</keyword>
<dbReference type="SUPFAM" id="SSF52058">
    <property type="entry name" value="L domain-like"/>
    <property type="match status" value="1"/>
</dbReference>
<dbReference type="GO" id="GO:0051607">
    <property type="term" value="P:defense response to virus"/>
    <property type="evidence" value="ECO:0007669"/>
    <property type="project" value="UniProtKB-ARBA"/>
</dbReference>
<keyword evidence="2" id="KW-0433">Leucine-rich repeat</keyword>
<dbReference type="FunFam" id="1.10.10.10:FF:000322">
    <property type="entry name" value="Probable disease resistance protein At1g63360"/>
    <property type="match status" value="1"/>
</dbReference>
<dbReference type="PRINTS" id="PR00364">
    <property type="entry name" value="DISEASERSIST"/>
</dbReference>
<dbReference type="Gene3D" id="3.80.10.10">
    <property type="entry name" value="Ribonuclease Inhibitor"/>
    <property type="match status" value="1"/>
</dbReference>
<evidence type="ECO:0000256" key="2">
    <source>
        <dbReference type="ARBA" id="ARBA00022614"/>
    </source>
</evidence>
<gene>
    <name evidence="11" type="primary">LOC107795674</name>
</gene>
<dbReference type="PANTHER" id="PTHR23155">
    <property type="entry name" value="DISEASE RESISTANCE PROTEIN RP"/>
    <property type="match status" value="1"/>
</dbReference>
<evidence type="ECO:0000256" key="5">
    <source>
        <dbReference type="ARBA" id="ARBA00022821"/>
    </source>
</evidence>
<keyword evidence="3" id="KW-0677">Repeat</keyword>
<dbReference type="Gene3D" id="1.10.10.10">
    <property type="entry name" value="Winged helix-like DNA-binding domain superfamily/Winged helix DNA-binding domain"/>
    <property type="match status" value="1"/>
</dbReference>
<keyword evidence="5" id="KW-0611">Plant defense</keyword>
<name>A0A1S4AAZ0_TOBAC</name>
<reference evidence="11" key="2">
    <citation type="submission" date="2025-08" db="UniProtKB">
        <authorList>
            <consortium name="RefSeq"/>
        </authorList>
    </citation>
    <scope>IDENTIFICATION</scope>
    <source>
        <tissue evidence="11">Leaf</tissue>
    </source>
</reference>
<proteinExistence type="inferred from homology"/>
<dbReference type="InterPro" id="IPR058922">
    <property type="entry name" value="WHD_DRP"/>
</dbReference>
<protein>
    <submittedName>
        <fullName evidence="11">Late blight resistance protein homolog R1A-10 isoform X2</fullName>
    </submittedName>
    <submittedName>
        <fullName evidence="11">Late blight resistance protein homolog R1B-14 isoform X2</fullName>
    </submittedName>
</protein>
<dbReference type="InterPro" id="IPR002182">
    <property type="entry name" value="NB-ARC"/>
</dbReference>
<evidence type="ECO:0000256" key="4">
    <source>
        <dbReference type="ARBA" id="ARBA00022741"/>
    </source>
</evidence>